<feature type="signal peptide" evidence="6">
    <location>
        <begin position="1"/>
        <end position="17"/>
    </location>
</feature>
<dbReference type="GO" id="GO:0042101">
    <property type="term" value="C:T cell receptor complex"/>
    <property type="evidence" value="ECO:0007669"/>
    <property type="project" value="UniProtKB-KW"/>
</dbReference>
<reference evidence="8" key="1">
    <citation type="submission" date="2025-08" db="UniProtKB">
        <authorList>
            <consortium name="Ensembl"/>
        </authorList>
    </citation>
    <scope>IDENTIFICATION</scope>
</reference>
<name>A0A8C1S1Q6_CYPCA</name>
<dbReference type="AlphaFoldDB" id="A0A8C1S1Q6"/>
<evidence type="ECO:0000256" key="4">
    <source>
        <dbReference type="ARBA" id="ARBA00023319"/>
    </source>
</evidence>
<dbReference type="CDD" id="cd00099">
    <property type="entry name" value="IgV"/>
    <property type="match status" value="1"/>
</dbReference>
<evidence type="ECO:0000256" key="5">
    <source>
        <dbReference type="ARBA" id="ARBA00043266"/>
    </source>
</evidence>
<dbReference type="SMART" id="SM00409">
    <property type="entry name" value="IG"/>
    <property type="match status" value="1"/>
</dbReference>
<evidence type="ECO:0000256" key="3">
    <source>
        <dbReference type="ARBA" id="ARBA00023170"/>
    </source>
</evidence>
<accession>A0A8C1S1Q6</accession>
<feature type="chain" id="PRO_5034056002" evidence="6">
    <location>
        <begin position="18"/>
        <end position="141"/>
    </location>
</feature>
<dbReference type="Pfam" id="PF07686">
    <property type="entry name" value="V-set"/>
    <property type="match status" value="1"/>
</dbReference>
<dbReference type="GO" id="GO:0002250">
    <property type="term" value="P:adaptive immune response"/>
    <property type="evidence" value="ECO:0007669"/>
    <property type="project" value="UniProtKB-KW"/>
</dbReference>
<evidence type="ECO:0000256" key="2">
    <source>
        <dbReference type="ARBA" id="ARBA00023130"/>
    </source>
</evidence>
<dbReference type="PANTHER" id="PTHR19367">
    <property type="entry name" value="T-CELL RECEPTOR ALPHA CHAIN V REGION"/>
    <property type="match status" value="1"/>
</dbReference>
<keyword evidence="3" id="KW-0675">Receptor</keyword>
<dbReference type="InterPro" id="IPR003599">
    <property type="entry name" value="Ig_sub"/>
</dbReference>
<dbReference type="PANTHER" id="PTHR19367:SF18">
    <property type="entry name" value="T CELL RECEPTOR ALPHA VARIABLE 16"/>
    <property type="match status" value="1"/>
</dbReference>
<keyword evidence="4" id="KW-0393">Immunoglobulin domain</keyword>
<dbReference type="SMART" id="SM00406">
    <property type="entry name" value="IGv"/>
    <property type="match status" value="1"/>
</dbReference>
<organism evidence="8 9">
    <name type="scientific">Cyprinus carpio</name>
    <name type="common">Common carp</name>
    <dbReference type="NCBI Taxonomy" id="7962"/>
    <lineage>
        <taxon>Eukaryota</taxon>
        <taxon>Metazoa</taxon>
        <taxon>Chordata</taxon>
        <taxon>Craniata</taxon>
        <taxon>Vertebrata</taxon>
        <taxon>Euteleostomi</taxon>
        <taxon>Actinopterygii</taxon>
        <taxon>Neopterygii</taxon>
        <taxon>Teleostei</taxon>
        <taxon>Ostariophysi</taxon>
        <taxon>Cypriniformes</taxon>
        <taxon>Cyprinidae</taxon>
        <taxon>Cyprininae</taxon>
        <taxon>Cyprinus</taxon>
    </lineage>
</organism>
<keyword evidence="2" id="KW-1064">Adaptive immunity</keyword>
<dbReference type="Gene3D" id="2.60.40.10">
    <property type="entry name" value="Immunoglobulins"/>
    <property type="match status" value="1"/>
</dbReference>
<dbReference type="InterPro" id="IPR036179">
    <property type="entry name" value="Ig-like_dom_sf"/>
</dbReference>
<evidence type="ECO:0000259" key="7">
    <source>
        <dbReference type="PROSITE" id="PS50835"/>
    </source>
</evidence>
<feature type="domain" description="Ig-like" evidence="7">
    <location>
        <begin position="24"/>
        <end position="111"/>
    </location>
</feature>
<protein>
    <submittedName>
        <fullName evidence="8">T-cell receptor alpha/delta variable 2.0.2</fullName>
    </submittedName>
</protein>
<proteinExistence type="predicted"/>
<dbReference type="SUPFAM" id="SSF48726">
    <property type="entry name" value="Immunoglobulin"/>
    <property type="match status" value="1"/>
</dbReference>
<dbReference type="Proteomes" id="UP000694700">
    <property type="component" value="Unplaced"/>
</dbReference>
<keyword evidence="5" id="KW-0391">Immunity</keyword>
<dbReference type="InterPro" id="IPR007110">
    <property type="entry name" value="Ig-like_dom"/>
</dbReference>
<dbReference type="InterPro" id="IPR051287">
    <property type="entry name" value="TCR_variable_region"/>
</dbReference>
<evidence type="ECO:0000256" key="6">
    <source>
        <dbReference type="SAM" id="SignalP"/>
    </source>
</evidence>
<dbReference type="PROSITE" id="PS50835">
    <property type="entry name" value="IG_LIKE"/>
    <property type="match status" value="1"/>
</dbReference>
<dbReference type="InterPro" id="IPR013783">
    <property type="entry name" value="Ig-like_fold"/>
</dbReference>
<evidence type="ECO:0000256" key="1">
    <source>
        <dbReference type="ARBA" id="ARBA00022729"/>
    </source>
</evidence>
<dbReference type="Ensembl" id="ENSCCRT00015001225.1">
    <property type="protein sequence ID" value="ENSCCRP00015001133.1"/>
    <property type="gene ID" value="ENSCCRG00015000753.1"/>
</dbReference>
<evidence type="ECO:0000313" key="8">
    <source>
        <dbReference type="Ensembl" id="ENSCCRP00015001133.1"/>
    </source>
</evidence>
<keyword evidence="5" id="KW-1279">T cell receptor</keyword>
<keyword evidence="1 6" id="KW-0732">Signal</keyword>
<evidence type="ECO:0000313" key="9">
    <source>
        <dbReference type="Proteomes" id="UP000694700"/>
    </source>
</evidence>
<dbReference type="InterPro" id="IPR013106">
    <property type="entry name" value="Ig_V-set"/>
</dbReference>
<sequence length="141" mass="15481">MLLISSVFILILSYCESNGNVIRPNQPSVVLTEGSSTTLSCSYDGSAYSLHWYRQKPGSKPEFLLLIAESSKYVTKADQPHPHMSIRLHDNKSVDLEISSAAVSDSAVYYCALEPTVTGNPSTLYKNLLVICLMNSHISLP</sequence>